<feature type="non-terminal residue" evidence="3">
    <location>
        <position position="52"/>
    </location>
</feature>
<keyword evidence="4" id="KW-1185">Reference proteome</keyword>
<dbReference type="EMBL" id="CAXAMN010006258">
    <property type="protein sequence ID" value="CAK9017075.1"/>
    <property type="molecule type" value="Genomic_DNA"/>
</dbReference>
<name>A0ABP0JS27_9DINO</name>
<accession>A0ABP0JS27</accession>
<evidence type="ECO:0000313" key="4">
    <source>
        <dbReference type="Proteomes" id="UP001642484"/>
    </source>
</evidence>
<reference evidence="3 4" key="1">
    <citation type="submission" date="2024-02" db="EMBL/GenBank/DDBJ databases">
        <authorList>
            <person name="Chen Y."/>
            <person name="Shah S."/>
            <person name="Dougan E. K."/>
            <person name="Thang M."/>
            <person name="Chan C."/>
        </authorList>
    </citation>
    <scope>NUCLEOTIDE SEQUENCE [LARGE SCALE GENOMIC DNA]</scope>
</reference>
<protein>
    <submittedName>
        <fullName evidence="3">Uncharacterized protein</fullName>
    </submittedName>
</protein>
<feature type="region of interest" description="Disordered" evidence="1">
    <location>
        <begin position="1"/>
        <end position="52"/>
    </location>
</feature>
<sequence>FDWTGRRGGSFHPRPADPGAKRDDAGGDRQGFGGDGLLGQVRHGPCGGGTEK</sequence>
<gene>
    <name evidence="2" type="ORF">CCMP2556_LOCUS12720</name>
    <name evidence="3" type="ORF">CCMP2556_LOCUS12744</name>
</gene>
<evidence type="ECO:0000313" key="2">
    <source>
        <dbReference type="EMBL" id="CAK9017001.1"/>
    </source>
</evidence>
<feature type="compositionally biased region" description="Gly residues" evidence="1">
    <location>
        <begin position="28"/>
        <end position="37"/>
    </location>
</feature>
<organism evidence="3 4">
    <name type="scientific">Durusdinium trenchii</name>
    <dbReference type="NCBI Taxonomy" id="1381693"/>
    <lineage>
        <taxon>Eukaryota</taxon>
        <taxon>Sar</taxon>
        <taxon>Alveolata</taxon>
        <taxon>Dinophyceae</taxon>
        <taxon>Suessiales</taxon>
        <taxon>Symbiodiniaceae</taxon>
        <taxon>Durusdinium</taxon>
    </lineage>
</organism>
<evidence type="ECO:0000256" key="1">
    <source>
        <dbReference type="SAM" id="MobiDB-lite"/>
    </source>
</evidence>
<dbReference type="EMBL" id="CAXAMN010006236">
    <property type="protein sequence ID" value="CAK9017001.1"/>
    <property type="molecule type" value="Genomic_DNA"/>
</dbReference>
<dbReference type="Proteomes" id="UP001642484">
    <property type="component" value="Unassembled WGS sequence"/>
</dbReference>
<evidence type="ECO:0000313" key="3">
    <source>
        <dbReference type="EMBL" id="CAK9017075.1"/>
    </source>
</evidence>
<proteinExistence type="predicted"/>
<comment type="caution">
    <text evidence="3">The sequence shown here is derived from an EMBL/GenBank/DDBJ whole genome shotgun (WGS) entry which is preliminary data.</text>
</comment>
<feature type="non-terminal residue" evidence="3">
    <location>
        <position position="1"/>
    </location>
</feature>